<protein>
    <recommendedName>
        <fullName evidence="2">phosphoribosylanthranilate isomerase</fullName>
        <ecNumber evidence="2">5.3.1.24</ecNumber>
    </recommendedName>
</protein>
<reference evidence="8" key="1">
    <citation type="submission" date="2018-05" db="EMBL/GenBank/DDBJ databases">
        <authorList>
            <person name="Lanie J.A."/>
            <person name="Ng W.-L."/>
            <person name="Kazmierczak K.M."/>
            <person name="Andrzejewski T.M."/>
            <person name="Davidsen T.M."/>
            <person name="Wayne K.J."/>
            <person name="Tettelin H."/>
            <person name="Glass J.I."/>
            <person name="Rusch D."/>
            <person name="Podicherti R."/>
            <person name="Tsui H.-C.T."/>
            <person name="Winkler M.E."/>
        </authorList>
    </citation>
    <scope>NUCLEOTIDE SEQUENCE</scope>
</reference>
<evidence type="ECO:0000256" key="2">
    <source>
        <dbReference type="ARBA" id="ARBA00012572"/>
    </source>
</evidence>
<feature type="domain" description="N-(5'phosphoribosyl) anthranilate isomerase (PRAI)" evidence="7">
    <location>
        <begin position="114"/>
        <end position="187"/>
    </location>
</feature>
<evidence type="ECO:0000256" key="1">
    <source>
        <dbReference type="ARBA" id="ARBA00004664"/>
    </source>
</evidence>
<organism evidence="8">
    <name type="scientific">marine metagenome</name>
    <dbReference type="NCBI Taxonomy" id="408172"/>
    <lineage>
        <taxon>unclassified sequences</taxon>
        <taxon>metagenomes</taxon>
        <taxon>ecological metagenomes</taxon>
    </lineage>
</organism>
<dbReference type="InterPro" id="IPR001240">
    <property type="entry name" value="PRAI_dom"/>
</dbReference>
<accession>A0A381Z1D7</accession>
<keyword evidence="4" id="KW-0822">Tryptophan biosynthesis</keyword>
<evidence type="ECO:0000256" key="5">
    <source>
        <dbReference type="ARBA" id="ARBA00023141"/>
    </source>
</evidence>
<keyword evidence="5" id="KW-0057">Aromatic amino acid biosynthesis</keyword>
<dbReference type="UniPathway" id="UPA00035">
    <property type="reaction ID" value="UER00042"/>
</dbReference>
<dbReference type="Pfam" id="PF00697">
    <property type="entry name" value="PRAI"/>
    <property type="match status" value="1"/>
</dbReference>
<evidence type="ECO:0000256" key="6">
    <source>
        <dbReference type="ARBA" id="ARBA00023235"/>
    </source>
</evidence>
<dbReference type="SUPFAM" id="SSF51366">
    <property type="entry name" value="Ribulose-phoshate binding barrel"/>
    <property type="match status" value="1"/>
</dbReference>
<dbReference type="PANTHER" id="PTHR42894">
    <property type="entry name" value="N-(5'-PHOSPHORIBOSYL)ANTHRANILATE ISOMERASE"/>
    <property type="match status" value="1"/>
</dbReference>
<dbReference type="InterPro" id="IPR044643">
    <property type="entry name" value="TrpF_fam"/>
</dbReference>
<proteinExistence type="inferred from homology"/>
<dbReference type="EMBL" id="UINC01019529">
    <property type="protein sequence ID" value="SVA82741.1"/>
    <property type="molecule type" value="Genomic_DNA"/>
</dbReference>
<evidence type="ECO:0000256" key="3">
    <source>
        <dbReference type="ARBA" id="ARBA00022605"/>
    </source>
</evidence>
<evidence type="ECO:0000256" key="4">
    <source>
        <dbReference type="ARBA" id="ARBA00022822"/>
    </source>
</evidence>
<keyword evidence="3" id="KW-0028">Amino-acid biosynthesis</keyword>
<evidence type="ECO:0000313" key="8">
    <source>
        <dbReference type="EMBL" id="SVA82741.1"/>
    </source>
</evidence>
<evidence type="ECO:0000259" key="7">
    <source>
        <dbReference type="Pfam" id="PF00697"/>
    </source>
</evidence>
<dbReference type="GO" id="GO:0004640">
    <property type="term" value="F:phosphoribosylanthranilate isomerase activity"/>
    <property type="evidence" value="ECO:0007669"/>
    <property type="project" value="UniProtKB-EC"/>
</dbReference>
<comment type="pathway">
    <text evidence="1">Amino-acid biosynthesis; L-tryptophan biosynthesis; L-tryptophan from chorismate: step 3/5.</text>
</comment>
<dbReference type="EC" id="5.3.1.24" evidence="2"/>
<dbReference type="InterPro" id="IPR011060">
    <property type="entry name" value="RibuloseP-bd_barrel"/>
</dbReference>
<dbReference type="HAMAP" id="MF_00135">
    <property type="entry name" value="PRAI"/>
    <property type="match status" value="1"/>
</dbReference>
<dbReference type="Gene3D" id="3.20.20.70">
    <property type="entry name" value="Aldolase class I"/>
    <property type="match status" value="1"/>
</dbReference>
<keyword evidence="6" id="KW-0413">Isomerase</keyword>
<dbReference type="AlphaFoldDB" id="A0A381Z1D7"/>
<gene>
    <name evidence="8" type="ORF">METZ01_LOCUS135595</name>
</gene>
<dbReference type="InterPro" id="IPR013785">
    <property type="entry name" value="Aldolase_TIM"/>
</dbReference>
<sequence>MFVKICGLSSMDAIEAATSAGADAIGFVFSSSIRQVTPNQALKLCRNVPPEILRVAVMLRPTKDEWVAVRDTFVPDWLQTDAADFGILSVPVSCAPLPVYRTEQSPPQGWPRQLLFEGSTSGSGETADWEKAKAIASSTRLILAGGLTVSNVTDAISHVRPWGVDVSSGVESQPGHKDPAKIRAFVARAMETS</sequence>
<dbReference type="CDD" id="cd00405">
    <property type="entry name" value="PRAI"/>
    <property type="match status" value="1"/>
</dbReference>
<dbReference type="GO" id="GO:0000162">
    <property type="term" value="P:L-tryptophan biosynthetic process"/>
    <property type="evidence" value="ECO:0007669"/>
    <property type="project" value="UniProtKB-UniPathway"/>
</dbReference>
<name>A0A381Z1D7_9ZZZZ</name>
<dbReference type="PANTHER" id="PTHR42894:SF1">
    <property type="entry name" value="N-(5'-PHOSPHORIBOSYL)ANTHRANILATE ISOMERASE"/>
    <property type="match status" value="1"/>
</dbReference>